<name>A0ABX0ZLR7_9ACTN</name>
<evidence type="ECO:0000256" key="5">
    <source>
        <dbReference type="SAM" id="MobiDB-lite"/>
    </source>
</evidence>
<evidence type="ECO:0000259" key="6">
    <source>
        <dbReference type="PROSITE" id="PS50977"/>
    </source>
</evidence>
<evidence type="ECO:0000256" key="1">
    <source>
        <dbReference type="ARBA" id="ARBA00023015"/>
    </source>
</evidence>
<dbReference type="Pfam" id="PF17754">
    <property type="entry name" value="TetR_C_14"/>
    <property type="match status" value="1"/>
</dbReference>
<feature type="compositionally biased region" description="Gly residues" evidence="5">
    <location>
        <begin position="32"/>
        <end position="43"/>
    </location>
</feature>
<evidence type="ECO:0000256" key="4">
    <source>
        <dbReference type="PROSITE-ProRule" id="PRU00335"/>
    </source>
</evidence>
<evidence type="ECO:0000313" key="8">
    <source>
        <dbReference type="Proteomes" id="UP000734511"/>
    </source>
</evidence>
<dbReference type="InterPro" id="IPR001647">
    <property type="entry name" value="HTH_TetR"/>
</dbReference>
<dbReference type="SUPFAM" id="SSF46689">
    <property type="entry name" value="Homeodomain-like"/>
    <property type="match status" value="1"/>
</dbReference>
<keyword evidence="8" id="KW-1185">Reference proteome</keyword>
<gene>
    <name evidence="7" type="ORF">HCN08_04100</name>
</gene>
<dbReference type="Proteomes" id="UP000734511">
    <property type="component" value="Unassembled WGS sequence"/>
</dbReference>
<dbReference type="InterPro" id="IPR050109">
    <property type="entry name" value="HTH-type_TetR-like_transc_reg"/>
</dbReference>
<dbReference type="EMBL" id="JAATEJ010000002">
    <property type="protein sequence ID" value="NJP42598.1"/>
    <property type="molecule type" value="Genomic_DNA"/>
</dbReference>
<organism evidence="7 8">
    <name type="scientific">Actinacidiphila epipremni</name>
    <dbReference type="NCBI Taxonomy" id="2053013"/>
    <lineage>
        <taxon>Bacteria</taxon>
        <taxon>Bacillati</taxon>
        <taxon>Actinomycetota</taxon>
        <taxon>Actinomycetes</taxon>
        <taxon>Kitasatosporales</taxon>
        <taxon>Streptomycetaceae</taxon>
        <taxon>Actinacidiphila</taxon>
    </lineage>
</organism>
<feature type="DNA-binding region" description="H-T-H motif" evidence="4">
    <location>
        <begin position="81"/>
        <end position="100"/>
    </location>
</feature>
<feature type="domain" description="HTH tetR-type" evidence="6">
    <location>
        <begin position="58"/>
        <end position="118"/>
    </location>
</feature>
<dbReference type="PROSITE" id="PS50977">
    <property type="entry name" value="HTH_TETR_2"/>
    <property type="match status" value="1"/>
</dbReference>
<reference evidence="7 8" key="1">
    <citation type="submission" date="2020-03" db="EMBL/GenBank/DDBJ databases">
        <title>WGS of actinomycetes isolated from Thailand.</title>
        <authorList>
            <person name="Thawai C."/>
        </authorList>
    </citation>
    <scope>NUCLEOTIDE SEQUENCE [LARGE SCALE GENOMIC DNA]</scope>
    <source>
        <strain evidence="7 8">PRB2-1</strain>
    </source>
</reference>
<proteinExistence type="predicted"/>
<evidence type="ECO:0000256" key="3">
    <source>
        <dbReference type="ARBA" id="ARBA00023163"/>
    </source>
</evidence>
<dbReference type="InterPro" id="IPR009057">
    <property type="entry name" value="Homeodomain-like_sf"/>
</dbReference>
<feature type="compositionally biased region" description="Low complexity" evidence="5">
    <location>
        <begin position="20"/>
        <end position="31"/>
    </location>
</feature>
<feature type="compositionally biased region" description="Pro residues" evidence="5">
    <location>
        <begin position="1"/>
        <end position="18"/>
    </location>
</feature>
<keyword evidence="1" id="KW-0805">Transcription regulation</keyword>
<protein>
    <submittedName>
        <fullName evidence="7">TetR family transcriptional regulator</fullName>
    </submittedName>
</protein>
<dbReference type="RefSeq" id="WP_167981451.1">
    <property type="nucleotide sequence ID" value="NZ_JAATEJ010000002.1"/>
</dbReference>
<evidence type="ECO:0000313" key="7">
    <source>
        <dbReference type="EMBL" id="NJP42598.1"/>
    </source>
</evidence>
<accession>A0ABX0ZLR7</accession>
<dbReference type="Gene3D" id="1.10.357.10">
    <property type="entry name" value="Tetracycline Repressor, domain 2"/>
    <property type="match status" value="1"/>
</dbReference>
<dbReference type="PRINTS" id="PR00455">
    <property type="entry name" value="HTHTETR"/>
</dbReference>
<evidence type="ECO:0000256" key="2">
    <source>
        <dbReference type="ARBA" id="ARBA00023125"/>
    </source>
</evidence>
<dbReference type="InterPro" id="IPR041347">
    <property type="entry name" value="MftR_C"/>
</dbReference>
<feature type="region of interest" description="Disordered" evidence="5">
    <location>
        <begin position="1"/>
        <end position="59"/>
    </location>
</feature>
<sequence length="243" mass="26000">MPPRPSDAPASPAGPGPGAPGSSGADGSRAAGPGGQGAPGCHGPGAAPTQGLRERKKVQTRQAIRAAAYRLFAADGYDATPVDRIAAEADVSPSTVFRYFPTKEDIVLTDEYDDRMADRLRARPADEAPLLSVRMVLRETLSGILADPAQRAEMVQREELVRDVPAIRARAYETMSLTGRILGGIIAARTGRTADALEVRVFTAAVFSVIHEATMFWVEKAPEEDLLTILDRSLRLLNRGLEI</sequence>
<comment type="caution">
    <text evidence="7">The sequence shown here is derived from an EMBL/GenBank/DDBJ whole genome shotgun (WGS) entry which is preliminary data.</text>
</comment>
<dbReference type="Gene3D" id="1.10.10.60">
    <property type="entry name" value="Homeodomain-like"/>
    <property type="match status" value="1"/>
</dbReference>
<keyword evidence="3" id="KW-0804">Transcription</keyword>
<keyword evidence="2 4" id="KW-0238">DNA-binding</keyword>
<dbReference type="PANTHER" id="PTHR30055:SF234">
    <property type="entry name" value="HTH-TYPE TRANSCRIPTIONAL REGULATOR BETI"/>
    <property type="match status" value="1"/>
</dbReference>
<dbReference type="PANTHER" id="PTHR30055">
    <property type="entry name" value="HTH-TYPE TRANSCRIPTIONAL REGULATOR RUTR"/>
    <property type="match status" value="1"/>
</dbReference>
<dbReference type="Pfam" id="PF00440">
    <property type="entry name" value="TetR_N"/>
    <property type="match status" value="1"/>
</dbReference>